<evidence type="ECO:0000313" key="8">
    <source>
        <dbReference type="EMBL" id="CAL1695107.1"/>
    </source>
</evidence>
<dbReference type="PANTHER" id="PTHR14146">
    <property type="entry name" value="EXOCYST COMPLEX COMPONENT 4"/>
    <property type="match status" value="1"/>
</dbReference>
<comment type="function">
    <text evidence="4">Component of the exocyst complex involved in the docking of exocytic vesicles with fusion sites on the plasma membrane.</text>
</comment>
<comment type="similarity">
    <text evidence="4">Belongs to the SEC8 family.</text>
</comment>
<evidence type="ECO:0000313" key="9">
    <source>
        <dbReference type="Proteomes" id="UP001497453"/>
    </source>
</evidence>
<feature type="domain" description="Exocyst complex component Sec8 middle helical bundle" evidence="7">
    <location>
        <begin position="526"/>
        <end position="832"/>
    </location>
</feature>
<feature type="compositionally biased region" description="Polar residues" evidence="5">
    <location>
        <begin position="11"/>
        <end position="26"/>
    </location>
</feature>
<evidence type="ECO:0000256" key="4">
    <source>
        <dbReference type="RuleBase" id="RU367079"/>
    </source>
</evidence>
<evidence type="ECO:0000256" key="1">
    <source>
        <dbReference type="ARBA" id="ARBA00022448"/>
    </source>
</evidence>
<evidence type="ECO:0000259" key="6">
    <source>
        <dbReference type="Pfam" id="PF04048"/>
    </source>
</evidence>
<feature type="compositionally biased region" description="Polar residues" evidence="5">
    <location>
        <begin position="103"/>
        <end position="122"/>
    </location>
</feature>
<feature type="compositionally biased region" description="Low complexity" evidence="5">
    <location>
        <begin position="34"/>
        <end position="43"/>
    </location>
</feature>
<name>A0ABP1CKB5_9APHY</name>
<dbReference type="InterPro" id="IPR048630">
    <property type="entry name" value="Sec8_M"/>
</dbReference>
<evidence type="ECO:0000256" key="2">
    <source>
        <dbReference type="ARBA" id="ARBA00022483"/>
    </source>
</evidence>
<feature type="compositionally biased region" description="Low complexity" evidence="5">
    <location>
        <begin position="81"/>
        <end position="91"/>
    </location>
</feature>
<reference evidence="9" key="1">
    <citation type="submission" date="2024-04" db="EMBL/GenBank/DDBJ databases">
        <authorList>
            <person name="Shaw F."/>
            <person name="Minotto A."/>
        </authorList>
    </citation>
    <scope>NUCLEOTIDE SEQUENCE [LARGE SCALE GENOMIC DNA]</scope>
</reference>
<keyword evidence="9" id="KW-1185">Reference proteome</keyword>
<feature type="compositionally biased region" description="Low complexity" evidence="5">
    <location>
        <begin position="492"/>
        <end position="505"/>
    </location>
</feature>
<dbReference type="PANTHER" id="PTHR14146:SF0">
    <property type="entry name" value="EXOCYST COMPLEX COMPONENT 4"/>
    <property type="match status" value="1"/>
</dbReference>
<dbReference type="Proteomes" id="UP001497453">
    <property type="component" value="Chromosome 1"/>
</dbReference>
<feature type="region of interest" description="Disordered" evidence="5">
    <location>
        <begin position="471"/>
        <end position="505"/>
    </location>
</feature>
<dbReference type="InterPro" id="IPR007191">
    <property type="entry name" value="Sec8_exocyst_N"/>
</dbReference>
<evidence type="ECO:0000256" key="3">
    <source>
        <dbReference type="ARBA" id="ARBA00022927"/>
    </source>
</evidence>
<keyword evidence="3 4" id="KW-0653">Protein transport</keyword>
<feature type="compositionally biased region" description="Low complexity" evidence="5">
    <location>
        <begin position="51"/>
        <end position="70"/>
    </location>
</feature>
<protein>
    <recommendedName>
        <fullName evidence="4">Exocyst complex component Sec8</fullName>
    </recommendedName>
</protein>
<sequence length="1311" mass="145144">MSRVPPLPSNRYPSNASYDSSQSGSPSIRPLQISRPSSRPTTPGSNSIPLPGSSRGSSSNPNGPSRPQRSGLRSRHVSEYSNSDSVSFDGSSNRDSRDRADSLGTTIRTNFSVPQGTRNNVAGPSKSSPSNGRPRPSRAPISPTSPGTEPEMSPTSIAAIAAFQRAGRMRGMTLEDEEYEREKEKEIAIQKDRQKRIRDKVPGRRTTGKHRPGDIDAVLDEIKDEWEIVTDPDFNPVDLALQLLDESSLGKDIDSFRRTKDMLSKALKGSVDKHYEAFAAALPHHASLLSHLGVTSKSISEARTALQESKEALSNKRTDLVQLWSRNQTVEEMLRILDQIDHLRTVPDVLESLISEKRLLQAAALLVRSLKLINKQDMLDIGALADLRSYLSSQETALREILVDELHSHLYLRSFWCDSRWAEYTPNQQSLPLVGFEQEPNSIESVDMQASYDSSPTTATPRRSRLDKYLDDLNLRPNDPPYDLDEASFRNSTTGATLSTSSSTPFGLPSLSSYNSLSPILASDQNPEADSFTYIETLLESLAILGKLGSALDIVAQKLPQEIYSLVDSTIEEVAERAEYGKRGSVVTSMLSGPLAGRLEDVFLLASLGTPGALGSGVISVAAGSSVSSANSLRLASLEASSKPIDQEIMKDLFWTLYSKLAAVLQGLRVVYEVANRIGSRRDFKDSSGAKPGSLFPLAEIWMPVQAEVRTLLNDYITDEEQGSVSGRNPISSINEVLREGRYIRDKTKAAFRFADTDLKLASKVLREHENELTQALKDTVPGLVQGSTDSTVQATLSALGTDDRMLGVGQHHRLLVHPDAFHVSILFQPTLAFMERISDVLPSGHEASRATTVVLDEFVAKVYLPQLEDKVSLLFHQAVTGPDAFQPDPASMRLSNQPLIKASVQLMALINSLCAMLRKMPFHRENYSRLVLTVIVQFYQRCSDRFQDLVSLKDPEDPEAAPRVALSAQWAQRSELVPILSELQKQINDGSSPAKLQHLSQQETNLEANLLGDRLLGREELIASTRDLGALASLHHSVTWFAAELNALKSAPETALSPTTPMRLEPVSAVTPFTPYRPSLFPVQPDEQLKLPLSAAMAMRFQALHKTYEQLSEVILHTIRVDIRCRVIHHLDLAVRQGNYCIDVEALEPDPYITDLNAELSKCDDFASTTLPEADRQFVFEGIGHLMEQLLITNARYIRTANDLGVRKMMRNILALRQNIKTITDASQSNAFERVKRYYSLFILSPQDLLDVIRQKQEFSFDEYKTLLDLQCGVDPTAGEYAGAQAVDRNYNMYLIELHGLELENSADDE</sequence>
<proteinExistence type="inferred from homology"/>
<evidence type="ECO:0000259" key="7">
    <source>
        <dbReference type="Pfam" id="PF20652"/>
    </source>
</evidence>
<feature type="compositionally biased region" description="Basic and acidic residues" evidence="5">
    <location>
        <begin position="92"/>
        <end position="101"/>
    </location>
</feature>
<dbReference type="Pfam" id="PF20652">
    <property type="entry name" value="Sec8_C"/>
    <property type="match status" value="1"/>
</dbReference>
<keyword evidence="1 4" id="KW-0813">Transport</keyword>
<feature type="region of interest" description="Disordered" evidence="5">
    <location>
        <begin position="1"/>
        <end position="154"/>
    </location>
</feature>
<dbReference type="EMBL" id="OZ037944">
    <property type="protein sequence ID" value="CAL1695107.1"/>
    <property type="molecule type" value="Genomic_DNA"/>
</dbReference>
<feature type="domain" description="Exocyst complex component Sec8 N-terminal" evidence="6">
    <location>
        <begin position="215"/>
        <end position="352"/>
    </location>
</feature>
<gene>
    <name evidence="8" type="ORF">GFSPODELE1_LOCUS594</name>
</gene>
<evidence type="ECO:0000256" key="5">
    <source>
        <dbReference type="SAM" id="MobiDB-lite"/>
    </source>
</evidence>
<organism evidence="8 9">
    <name type="scientific">Somion occarium</name>
    <dbReference type="NCBI Taxonomy" id="3059160"/>
    <lineage>
        <taxon>Eukaryota</taxon>
        <taxon>Fungi</taxon>
        <taxon>Dikarya</taxon>
        <taxon>Basidiomycota</taxon>
        <taxon>Agaricomycotina</taxon>
        <taxon>Agaricomycetes</taxon>
        <taxon>Polyporales</taxon>
        <taxon>Cerrenaceae</taxon>
        <taxon>Somion</taxon>
    </lineage>
</organism>
<keyword evidence="2 4" id="KW-0268">Exocytosis</keyword>
<feature type="compositionally biased region" description="Low complexity" evidence="5">
    <location>
        <begin position="124"/>
        <end position="140"/>
    </location>
</feature>
<dbReference type="Pfam" id="PF04048">
    <property type="entry name" value="Sec8_N"/>
    <property type="match status" value="1"/>
</dbReference>
<accession>A0ABP1CKB5</accession>
<dbReference type="InterPro" id="IPR039682">
    <property type="entry name" value="Sec8/EXOC4"/>
</dbReference>